<evidence type="ECO:0000256" key="1">
    <source>
        <dbReference type="SAM" id="Coils"/>
    </source>
</evidence>
<dbReference type="GO" id="GO:0005509">
    <property type="term" value="F:calcium ion binding"/>
    <property type="evidence" value="ECO:0007669"/>
    <property type="project" value="InterPro"/>
</dbReference>
<dbReference type="PROSITE" id="PS50222">
    <property type="entry name" value="EF_HAND_2"/>
    <property type="match status" value="1"/>
</dbReference>
<evidence type="ECO:0000313" key="5">
    <source>
        <dbReference type="EnsemblProtists" id="EKX54311"/>
    </source>
</evidence>
<sequence>MEKIKNSKVVAIMSIDIGDGRIGKIALRQNDDVEKLAIDFCETYQLSKTKVAQKLAEHIEKTLANSFGVRNMNVMDKINQSFEREIPATLKGTSSTPESYHPLEPIEYSTEDYDSMPRMHCDREVLSEDGSFFHWESQSTKQKNNLSVLKDLELMNQTAYKKELMSIENRGKIGYSVLSPSEYLRVGNRLYDNGMKLIEKKRELCESARNRWLQSRQSRKWSGPESLEFQHLYTSRPRSAPRERASRSDREEDVKVAVRYFSAVHNSVLLSANRQALTVQLRITVKNVHERLYQEVKRRMTSLEQSIQLKQKQQAEQEKEFKQKSSKCKSNPSNSAHSLSSFPDNSSIFNRLYEEAETLRRKRESEISRHDEDKLKKVLERESQFVKGLQLDPFQPDIGLKARQLKRDNWDRRLENLMKSKKVEEEQNQIKHLTQELKECTFKPKISDCKRMLSARTHEGNVHEHLYEEAFSKKPSQSYVWESVSSLKTPTKKLSREQEQAMVSRLQSPYQLDLKLLSRDESITSDPKGLSATISKLLWSPDYSSGQTRIKGEGSQEKKISIWEAQRIGEKQFSVYKESERRKAYMMAERDRQMDETRNAPKSCKGSKKIIENAKEQHLRYIFAALDRDGDGLVTPPTLPVQVRSQAKLLGHEETASVIMPVLMKCAEFSPRPLTFDQFKQACLAEFKTPLSNGFSPWHVIFGITSLKKGNRKLGVPLENAGDDSCSENSENHSAFSEAMSLNTFIDERVSVTSQDQNESQDKVVKEFKEGPNDFYEKSIQRQKIRDAVLAELREMKEREDLKECTFKPNIRSG</sequence>
<dbReference type="PANTHER" id="PTHR35381">
    <property type="entry name" value="EF-HAND DOMAIN-CONTAINING PROTEIN"/>
    <property type="match status" value="1"/>
</dbReference>
<evidence type="ECO:0000313" key="4">
    <source>
        <dbReference type="EMBL" id="EKX54311.1"/>
    </source>
</evidence>
<dbReference type="HOGENOM" id="CLU_346990_0_0_1"/>
<dbReference type="InterPro" id="IPR002048">
    <property type="entry name" value="EF_hand_dom"/>
</dbReference>
<name>L1K0G1_GUITC</name>
<dbReference type="OrthoDB" id="512914at2759"/>
<dbReference type="OMA" id="QERMECI"/>
<dbReference type="RefSeq" id="XP_005841291.1">
    <property type="nucleotide sequence ID" value="XM_005841234.1"/>
</dbReference>
<accession>L1K0G1</accession>
<dbReference type="Proteomes" id="UP000011087">
    <property type="component" value="Unassembled WGS sequence"/>
</dbReference>
<dbReference type="EnsemblProtists" id="EKX54311">
    <property type="protein sequence ID" value="EKX54311"/>
    <property type="gene ID" value="GUITHDRAFT_99788"/>
</dbReference>
<feature type="region of interest" description="Disordered" evidence="2">
    <location>
        <begin position="314"/>
        <end position="342"/>
    </location>
</feature>
<gene>
    <name evidence="4" type="ORF">GUITHDRAFT_99788</name>
</gene>
<organism evidence="4">
    <name type="scientific">Guillardia theta (strain CCMP2712)</name>
    <name type="common">Cryptophyte</name>
    <dbReference type="NCBI Taxonomy" id="905079"/>
    <lineage>
        <taxon>Eukaryota</taxon>
        <taxon>Cryptophyceae</taxon>
        <taxon>Pyrenomonadales</taxon>
        <taxon>Geminigeraceae</taxon>
        <taxon>Guillardia</taxon>
    </lineage>
</organism>
<feature type="domain" description="EF-hand" evidence="3">
    <location>
        <begin position="614"/>
        <end position="649"/>
    </location>
</feature>
<dbReference type="KEGG" id="gtt:GUITHDRAFT_99788"/>
<dbReference type="AlphaFoldDB" id="L1K0G1"/>
<evidence type="ECO:0000259" key="3">
    <source>
        <dbReference type="PROSITE" id="PS50222"/>
    </source>
</evidence>
<feature type="compositionally biased region" description="Basic and acidic residues" evidence="2">
    <location>
        <begin position="314"/>
        <end position="323"/>
    </location>
</feature>
<reference evidence="4 6" key="1">
    <citation type="journal article" date="2012" name="Nature">
        <title>Algal genomes reveal evolutionary mosaicism and the fate of nucleomorphs.</title>
        <authorList>
            <consortium name="DOE Joint Genome Institute"/>
            <person name="Curtis B.A."/>
            <person name="Tanifuji G."/>
            <person name="Burki F."/>
            <person name="Gruber A."/>
            <person name="Irimia M."/>
            <person name="Maruyama S."/>
            <person name="Arias M.C."/>
            <person name="Ball S.G."/>
            <person name="Gile G.H."/>
            <person name="Hirakawa Y."/>
            <person name="Hopkins J.F."/>
            <person name="Kuo A."/>
            <person name="Rensing S.A."/>
            <person name="Schmutz J."/>
            <person name="Symeonidi A."/>
            <person name="Elias M."/>
            <person name="Eveleigh R.J."/>
            <person name="Herman E.K."/>
            <person name="Klute M.J."/>
            <person name="Nakayama T."/>
            <person name="Obornik M."/>
            <person name="Reyes-Prieto A."/>
            <person name="Armbrust E.V."/>
            <person name="Aves S.J."/>
            <person name="Beiko R.G."/>
            <person name="Coutinho P."/>
            <person name="Dacks J.B."/>
            <person name="Durnford D.G."/>
            <person name="Fast N.M."/>
            <person name="Green B.R."/>
            <person name="Grisdale C.J."/>
            <person name="Hempel F."/>
            <person name="Henrissat B."/>
            <person name="Hoppner M.P."/>
            <person name="Ishida K."/>
            <person name="Kim E."/>
            <person name="Koreny L."/>
            <person name="Kroth P.G."/>
            <person name="Liu Y."/>
            <person name="Malik S.B."/>
            <person name="Maier U.G."/>
            <person name="McRose D."/>
            <person name="Mock T."/>
            <person name="Neilson J.A."/>
            <person name="Onodera N.T."/>
            <person name="Poole A.M."/>
            <person name="Pritham E.J."/>
            <person name="Richards T.A."/>
            <person name="Rocap G."/>
            <person name="Roy S.W."/>
            <person name="Sarai C."/>
            <person name="Schaack S."/>
            <person name="Shirato S."/>
            <person name="Slamovits C.H."/>
            <person name="Spencer D.F."/>
            <person name="Suzuki S."/>
            <person name="Worden A.Z."/>
            <person name="Zauner S."/>
            <person name="Barry K."/>
            <person name="Bell C."/>
            <person name="Bharti A.K."/>
            <person name="Crow J.A."/>
            <person name="Grimwood J."/>
            <person name="Kramer R."/>
            <person name="Lindquist E."/>
            <person name="Lucas S."/>
            <person name="Salamov A."/>
            <person name="McFadden G.I."/>
            <person name="Lane C.E."/>
            <person name="Keeling P.J."/>
            <person name="Gray M.W."/>
            <person name="Grigoriev I.V."/>
            <person name="Archibald J.M."/>
        </authorList>
    </citation>
    <scope>NUCLEOTIDE SEQUENCE</scope>
    <source>
        <strain evidence="4 6">CCMP2712</strain>
    </source>
</reference>
<dbReference type="GeneID" id="17311366"/>
<proteinExistence type="predicted"/>
<keyword evidence="6" id="KW-1185">Reference proteome</keyword>
<feature type="compositionally biased region" description="Low complexity" evidence="2">
    <location>
        <begin position="328"/>
        <end position="341"/>
    </location>
</feature>
<reference evidence="5" key="3">
    <citation type="submission" date="2016-03" db="UniProtKB">
        <authorList>
            <consortium name="EnsemblProtists"/>
        </authorList>
    </citation>
    <scope>IDENTIFICATION</scope>
</reference>
<keyword evidence="1" id="KW-0175">Coiled coil</keyword>
<reference evidence="6" key="2">
    <citation type="submission" date="2012-11" db="EMBL/GenBank/DDBJ databases">
        <authorList>
            <person name="Kuo A."/>
            <person name="Curtis B.A."/>
            <person name="Tanifuji G."/>
            <person name="Burki F."/>
            <person name="Gruber A."/>
            <person name="Irimia M."/>
            <person name="Maruyama S."/>
            <person name="Arias M.C."/>
            <person name="Ball S.G."/>
            <person name="Gile G.H."/>
            <person name="Hirakawa Y."/>
            <person name="Hopkins J.F."/>
            <person name="Rensing S.A."/>
            <person name="Schmutz J."/>
            <person name="Symeonidi A."/>
            <person name="Elias M."/>
            <person name="Eveleigh R.J."/>
            <person name="Herman E.K."/>
            <person name="Klute M.J."/>
            <person name="Nakayama T."/>
            <person name="Obornik M."/>
            <person name="Reyes-Prieto A."/>
            <person name="Armbrust E.V."/>
            <person name="Aves S.J."/>
            <person name="Beiko R.G."/>
            <person name="Coutinho P."/>
            <person name="Dacks J.B."/>
            <person name="Durnford D.G."/>
            <person name="Fast N.M."/>
            <person name="Green B.R."/>
            <person name="Grisdale C."/>
            <person name="Hempe F."/>
            <person name="Henrissat B."/>
            <person name="Hoppner M.P."/>
            <person name="Ishida K.-I."/>
            <person name="Kim E."/>
            <person name="Koreny L."/>
            <person name="Kroth P.G."/>
            <person name="Liu Y."/>
            <person name="Malik S.-B."/>
            <person name="Maier U.G."/>
            <person name="McRose D."/>
            <person name="Mock T."/>
            <person name="Neilson J.A."/>
            <person name="Onodera N.T."/>
            <person name="Poole A.M."/>
            <person name="Pritham E.J."/>
            <person name="Richards T.A."/>
            <person name="Rocap G."/>
            <person name="Roy S.W."/>
            <person name="Sarai C."/>
            <person name="Schaack S."/>
            <person name="Shirato S."/>
            <person name="Slamovits C.H."/>
            <person name="Spencer D.F."/>
            <person name="Suzuki S."/>
            <person name="Worden A.Z."/>
            <person name="Zauner S."/>
            <person name="Barry K."/>
            <person name="Bell C."/>
            <person name="Bharti A.K."/>
            <person name="Crow J.A."/>
            <person name="Grimwood J."/>
            <person name="Kramer R."/>
            <person name="Lindquist E."/>
            <person name="Lucas S."/>
            <person name="Salamov A."/>
            <person name="McFadden G.I."/>
            <person name="Lane C.E."/>
            <person name="Keeling P.J."/>
            <person name="Gray M.W."/>
            <person name="Grigoriev I.V."/>
            <person name="Archibald J.M."/>
        </authorList>
    </citation>
    <scope>NUCLEOTIDE SEQUENCE</scope>
    <source>
        <strain evidence="6">CCMP2712</strain>
    </source>
</reference>
<dbReference type="PaxDb" id="55529-EKX54311"/>
<dbReference type="EMBL" id="JH992967">
    <property type="protein sequence ID" value="EKX54311.1"/>
    <property type="molecule type" value="Genomic_DNA"/>
</dbReference>
<evidence type="ECO:0000313" key="6">
    <source>
        <dbReference type="Proteomes" id="UP000011087"/>
    </source>
</evidence>
<evidence type="ECO:0000256" key="2">
    <source>
        <dbReference type="SAM" id="MobiDB-lite"/>
    </source>
</evidence>
<feature type="coiled-coil region" evidence="1">
    <location>
        <begin position="407"/>
        <end position="443"/>
    </location>
</feature>
<dbReference type="PANTHER" id="PTHR35381:SF1">
    <property type="entry name" value="EF-HAND DOMAIN-CONTAINING PROTEIN"/>
    <property type="match status" value="1"/>
</dbReference>
<protein>
    <recommendedName>
        <fullName evidence="3">EF-hand domain-containing protein</fullName>
    </recommendedName>
</protein>